<dbReference type="RefSeq" id="WP_295025464.1">
    <property type="nucleotide sequence ID" value="NZ_JBBNFG020000018.1"/>
</dbReference>
<reference evidence="1 2" key="1">
    <citation type="submission" date="2024-04" db="EMBL/GenBank/DDBJ databases">
        <title>Human intestinal bacterial collection.</title>
        <authorList>
            <person name="Pauvert C."/>
            <person name="Hitch T.C.A."/>
            <person name="Clavel T."/>
        </authorList>
    </citation>
    <scope>NUCLEOTIDE SEQUENCE [LARGE SCALE GENOMIC DNA]</scope>
    <source>
        <strain evidence="1 2">CLA-AA-H174</strain>
    </source>
</reference>
<dbReference type="InterPro" id="IPR025342">
    <property type="entry name" value="DUF4248"/>
</dbReference>
<keyword evidence="2" id="KW-1185">Reference proteome</keyword>
<proteinExistence type="predicted"/>
<dbReference type="EMBL" id="JBBNGE010000015">
    <property type="protein sequence ID" value="MEQ2507889.1"/>
    <property type="molecule type" value="Genomic_DNA"/>
</dbReference>
<dbReference type="Proteomes" id="UP001465717">
    <property type="component" value="Unassembled WGS sequence"/>
</dbReference>
<accession>A0ABV1FXL5</accession>
<protein>
    <submittedName>
        <fullName evidence="1">DUF4248 domain-containing protein</fullName>
    </submittedName>
</protein>
<organism evidence="1 2">
    <name type="scientific">Segatella sinensis</name>
    <dbReference type="NCBI Taxonomy" id="3085167"/>
    <lineage>
        <taxon>Bacteria</taxon>
        <taxon>Pseudomonadati</taxon>
        <taxon>Bacteroidota</taxon>
        <taxon>Bacteroidia</taxon>
        <taxon>Bacteroidales</taxon>
        <taxon>Prevotellaceae</taxon>
        <taxon>Segatella</taxon>
    </lineage>
</organism>
<sequence length="75" mass="8895">MMIEDFKIRTYTKKELALMYFPESYPRTAVNHLMAWIRRCDPLWEKLLKMGYCKTSKSFSPKQVKAIVDYLGEPG</sequence>
<name>A0ABV1FXL5_9BACT</name>
<evidence type="ECO:0000313" key="2">
    <source>
        <dbReference type="Proteomes" id="UP001465717"/>
    </source>
</evidence>
<evidence type="ECO:0000313" key="1">
    <source>
        <dbReference type="EMBL" id="MEQ2507889.1"/>
    </source>
</evidence>
<gene>
    <name evidence="1" type="ORF">AAAT87_06275</name>
</gene>
<dbReference type="Pfam" id="PF14053">
    <property type="entry name" value="DUF4248"/>
    <property type="match status" value="1"/>
</dbReference>
<comment type="caution">
    <text evidence="1">The sequence shown here is derived from an EMBL/GenBank/DDBJ whole genome shotgun (WGS) entry which is preliminary data.</text>
</comment>